<dbReference type="EMBL" id="AHAT01031661">
    <property type="status" value="NOT_ANNOTATED_CDS"/>
    <property type="molecule type" value="Genomic_DNA"/>
</dbReference>
<dbReference type="Bgee" id="ENSLOCG00000011067">
    <property type="expression patterns" value="Expressed in embryo and 4 other cell types or tissues"/>
</dbReference>
<dbReference type="GeneTree" id="ENSGT00940000165984"/>
<dbReference type="InterPro" id="IPR001683">
    <property type="entry name" value="PX_dom"/>
</dbReference>
<dbReference type="EMBL" id="AHAT01031662">
    <property type="status" value="NOT_ANNOTATED_CDS"/>
    <property type="molecule type" value="Genomic_DNA"/>
</dbReference>
<evidence type="ECO:0000256" key="1">
    <source>
        <dbReference type="ARBA" id="ARBA00010883"/>
    </source>
</evidence>
<comment type="similarity">
    <text evidence="1">Belongs to the sorting nexin family.</text>
</comment>
<dbReference type="InParanoid" id="W5MYY1"/>
<dbReference type="Pfam" id="PF00787">
    <property type="entry name" value="PX"/>
    <property type="match status" value="1"/>
</dbReference>
<dbReference type="Ensembl" id="ENSLOCT00000013619.1">
    <property type="protein sequence ID" value="ENSLOCP00000013590.1"/>
    <property type="gene ID" value="ENSLOCG00000011067.1"/>
</dbReference>
<name>W5MYY1_LEPOC</name>
<dbReference type="InterPro" id="IPR027267">
    <property type="entry name" value="AH/BAR_dom_sf"/>
</dbReference>
<evidence type="ECO:0000256" key="2">
    <source>
        <dbReference type="ARBA" id="ARBA00022927"/>
    </source>
</evidence>
<keyword evidence="2" id="KW-0813">Transport</keyword>
<keyword evidence="2" id="KW-0653">Protein transport</keyword>
<keyword evidence="5" id="KW-1185">Reference proteome</keyword>
<feature type="domain" description="PX" evidence="3">
    <location>
        <begin position="1"/>
        <end position="144"/>
    </location>
</feature>
<dbReference type="Proteomes" id="UP000018468">
    <property type="component" value="Linkage group LG5"/>
</dbReference>
<dbReference type="PANTHER" id="PTHR45850">
    <property type="entry name" value="SORTING NEXIN FAMILY MEMBER"/>
    <property type="match status" value="1"/>
</dbReference>
<dbReference type="GO" id="GO:0015031">
    <property type="term" value="P:protein transport"/>
    <property type="evidence" value="ECO:0007669"/>
    <property type="project" value="UniProtKB-KW"/>
</dbReference>
<proteinExistence type="inferred from homology"/>
<sequence>MMEEAVEVPSHSNCSVYCIRVTEAIKNGDSLVYVVKSEELSSNMQYQVDRTYEDFEWLQHCLFTQESVPGLQGIIFPPLPAKPMTCDPSSDARSFKQLGLLALGGTWQTYCRALEKYLHLVSGHSILVKNSALQSFLTHKEPPGKQIVKKGIFDKLSQAVEGLRKEHHKDIDEFFQNERDSNVRLTGLTKAASERFLEMVVAEQKIMVACGHFSTSLQLGIGQEDDSTACRISKICLKLSEVIDTVKKKYESVAENNRNTIGLYLDLYSRYQEAEKEMLFRRTCKLVEVENVNKSLVKVKSTKKAIMEEIKKATDREFLEISGMAKCEIQNYHRERVLAFQQSLIGLCVRQLKTARESYAVLSQQLSHFRELYGE</sequence>
<protein>
    <submittedName>
        <fullName evidence="4">Si:dkey-28n18.9</fullName>
    </submittedName>
</protein>
<dbReference type="SUPFAM" id="SSF64268">
    <property type="entry name" value="PX domain"/>
    <property type="match status" value="1"/>
</dbReference>
<dbReference type="OMA" id="VQWCEKQ"/>
<dbReference type="AlphaFoldDB" id="W5MYY1"/>
<evidence type="ECO:0000259" key="3">
    <source>
        <dbReference type="PROSITE" id="PS50195"/>
    </source>
</evidence>
<dbReference type="Gene3D" id="1.20.1270.60">
    <property type="entry name" value="Arfaptin homology (AH) domain/BAR domain"/>
    <property type="match status" value="1"/>
</dbReference>
<evidence type="ECO:0000313" key="4">
    <source>
        <dbReference type="Ensembl" id="ENSLOCP00000013590.1"/>
    </source>
</evidence>
<dbReference type="KEGG" id="loc:102699080"/>
<dbReference type="GO" id="GO:0035091">
    <property type="term" value="F:phosphatidylinositol binding"/>
    <property type="evidence" value="ECO:0007669"/>
    <property type="project" value="InterPro"/>
</dbReference>
<dbReference type="GeneID" id="102699080"/>
<dbReference type="HOGENOM" id="CLU_743857_0_0_1"/>
<dbReference type="STRING" id="7918.ENSLOCP00000013590"/>
<dbReference type="PANTHER" id="PTHR45850:SF2">
    <property type="entry name" value="SORTING NEXIN-5-LIKE"/>
    <property type="match status" value="1"/>
</dbReference>
<dbReference type="InterPro" id="IPR036871">
    <property type="entry name" value="PX_dom_sf"/>
</dbReference>
<reference evidence="4" key="3">
    <citation type="submission" date="2025-09" db="UniProtKB">
        <authorList>
            <consortium name="Ensembl"/>
        </authorList>
    </citation>
    <scope>IDENTIFICATION</scope>
</reference>
<dbReference type="OrthoDB" id="9976382at2759"/>
<dbReference type="Gene3D" id="3.30.1520.10">
    <property type="entry name" value="Phox-like domain"/>
    <property type="match status" value="1"/>
</dbReference>
<dbReference type="eggNOG" id="KOG1660">
    <property type="taxonomic scope" value="Eukaryota"/>
</dbReference>
<reference evidence="4" key="2">
    <citation type="submission" date="2025-08" db="UniProtKB">
        <authorList>
            <consortium name="Ensembl"/>
        </authorList>
    </citation>
    <scope>IDENTIFICATION</scope>
</reference>
<reference evidence="5" key="1">
    <citation type="submission" date="2011-12" db="EMBL/GenBank/DDBJ databases">
        <title>The Draft Genome of Lepisosteus oculatus.</title>
        <authorList>
            <consortium name="The Broad Institute Genome Assembly &amp; Analysis Group"/>
            <consortium name="Computational R&amp;D Group"/>
            <consortium name="and Sequencing Platform"/>
            <person name="Di Palma F."/>
            <person name="Alfoldi J."/>
            <person name="Johnson J."/>
            <person name="Berlin A."/>
            <person name="Gnerre S."/>
            <person name="Jaffe D."/>
            <person name="MacCallum I."/>
            <person name="Young S."/>
            <person name="Walker B.J."/>
            <person name="Lander E.S."/>
            <person name="Lindblad-Toh K."/>
        </authorList>
    </citation>
    <scope>NUCLEOTIDE SEQUENCE [LARGE SCALE GENOMIC DNA]</scope>
</reference>
<accession>W5MYY1</accession>
<organism evidence="4 5">
    <name type="scientific">Lepisosteus oculatus</name>
    <name type="common">Spotted gar</name>
    <dbReference type="NCBI Taxonomy" id="7918"/>
    <lineage>
        <taxon>Eukaryota</taxon>
        <taxon>Metazoa</taxon>
        <taxon>Chordata</taxon>
        <taxon>Craniata</taxon>
        <taxon>Vertebrata</taxon>
        <taxon>Euteleostomi</taxon>
        <taxon>Actinopterygii</taxon>
        <taxon>Neopterygii</taxon>
        <taxon>Holostei</taxon>
        <taxon>Semionotiformes</taxon>
        <taxon>Lepisosteidae</taxon>
        <taxon>Lepisosteus</taxon>
    </lineage>
</organism>
<dbReference type="PROSITE" id="PS50195">
    <property type="entry name" value="PX"/>
    <property type="match status" value="1"/>
</dbReference>
<evidence type="ECO:0000313" key="5">
    <source>
        <dbReference type="Proteomes" id="UP000018468"/>
    </source>
</evidence>
<dbReference type="EMBL" id="AHAT01031660">
    <property type="status" value="NOT_ANNOTATED_CDS"/>
    <property type="molecule type" value="Genomic_DNA"/>
</dbReference>